<dbReference type="RefSeq" id="WP_167969637.1">
    <property type="nucleotide sequence ID" value="NZ_BHZG01000527.1"/>
</dbReference>
<accession>A0A7X6D0P5</accession>
<dbReference type="InterPro" id="IPR015943">
    <property type="entry name" value="WD40/YVTN_repeat-like_dom_sf"/>
</dbReference>
<dbReference type="InterPro" id="IPR011048">
    <property type="entry name" value="Haem_d1_sf"/>
</dbReference>
<keyword evidence="3" id="KW-1185">Reference proteome</keyword>
<dbReference type="SUPFAM" id="SSF51004">
    <property type="entry name" value="C-terminal (heme d1) domain of cytochrome cd1-nitrite reductase"/>
    <property type="match status" value="1"/>
</dbReference>
<proteinExistence type="inferred from homology"/>
<comment type="caution">
    <text evidence="2">The sequence shown here is derived from an EMBL/GenBank/DDBJ whole genome shotgun (WGS) entry which is preliminary data.</text>
</comment>
<dbReference type="GO" id="GO:0005829">
    <property type="term" value="C:cytosol"/>
    <property type="evidence" value="ECO:0007669"/>
    <property type="project" value="TreeGrafter"/>
</dbReference>
<gene>
    <name evidence="2" type="ORF">HCN56_10550</name>
</gene>
<dbReference type="EMBL" id="JAAVJD010000061">
    <property type="protein sequence ID" value="NJQ06005.1"/>
    <property type="molecule type" value="Genomic_DNA"/>
</dbReference>
<dbReference type="GO" id="GO:0017057">
    <property type="term" value="F:6-phosphogluconolactonase activity"/>
    <property type="evidence" value="ECO:0007669"/>
    <property type="project" value="TreeGrafter"/>
</dbReference>
<dbReference type="AlphaFoldDB" id="A0A7X6D0P5"/>
<comment type="similarity">
    <text evidence="1">Belongs to the cycloisomerase 2 family.</text>
</comment>
<dbReference type="PANTHER" id="PTHR30344">
    <property type="entry name" value="6-PHOSPHOGLUCONOLACTONASE-RELATED"/>
    <property type="match status" value="1"/>
</dbReference>
<evidence type="ECO:0000313" key="2">
    <source>
        <dbReference type="EMBL" id="NJQ06005.1"/>
    </source>
</evidence>
<dbReference type="Gene3D" id="2.130.10.10">
    <property type="entry name" value="YVTN repeat-like/Quinoprotein amine dehydrogenase"/>
    <property type="match status" value="1"/>
</dbReference>
<evidence type="ECO:0000313" key="3">
    <source>
        <dbReference type="Proteomes" id="UP000578686"/>
    </source>
</evidence>
<organism evidence="2 3">
    <name type="scientific">Streptomyces lonarensis</name>
    <dbReference type="NCBI Taxonomy" id="700599"/>
    <lineage>
        <taxon>Bacteria</taxon>
        <taxon>Bacillati</taxon>
        <taxon>Actinomycetota</taxon>
        <taxon>Actinomycetes</taxon>
        <taxon>Kitasatosporales</taxon>
        <taxon>Streptomycetaceae</taxon>
        <taxon>Streptomyces</taxon>
    </lineage>
</organism>
<evidence type="ECO:0000256" key="1">
    <source>
        <dbReference type="ARBA" id="ARBA00005564"/>
    </source>
</evidence>
<dbReference type="InterPro" id="IPR019405">
    <property type="entry name" value="Lactonase_7-beta_prop"/>
</dbReference>
<dbReference type="Proteomes" id="UP000578686">
    <property type="component" value="Unassembled WGS sequence"/>
</dbReference>
<sequence>MTRGATRAYIGSFTSQGGRGITVAAVDPADGALTVLSGLRPLDNSSYLALSRDGGTLYAAGETDAGALAALDLADPDNPRLLAPPTPAGGAGSTHLAVSARRAYLANYTSGSVSSIALAADGTPHGEAVVTPHRGSGPVTERQAGPHAHGVALSPDGAWLLCADLGTDSVLVYALDPADGTQRPHGSLRLPAGDGPRHLVFHPDGTTVHVVSELDPQVTTCRWDADRGELEVTARTALPGSPAGADPDYPSGLGVTGDGRWLYVAVRGADEVAVLSLDGGDGPRVRASVACGGHWPRDLTVSEDGRRLYVANERSGDVTWFAVDPETGVPAPAGRLELPAPACVLLRG</sequence>
<dbReference type="Pfam" id="PF10282">
    <property type="entry name" value="Lactonase"/>
    <property type="match status" value="1"/>
</dbReference>
<dbReference type="PANTHER" id="PTHR30344:SF1">
    <property type="entry name" value="6-PHOSPHOGLUCONOLACTONASE"/>
    <property type="match status" value="1"/>
</dbReference>
<name>A0A7X6D0P5_9ACTN</name>
<protein>
    <submittedName>
        <fullName evidence="2">Lactonase family protein</fullName>
    </submittedName>
</protein>
<reference evidence="2 3" key="1">
    <citation type="submission" date="2020-03" db="EMBL/GenBank/DDBJ databases">
        <title>Draft genome of Streptomyces sp. ventii, isolated from the Axial Seamount in the Pacific Ocean, and resequencing of the two type strains Streptomyces lonarensis strain NCL 716 and Streptomyces bohaiensis strain 11A07.</title>
        <authorList>
            <person name="Loughran R.M."/>
            <person name="Pfannmuller K.M."/>
            <person name="Wasson B.J."/>
            <person name="Deadmond M.C."/>
            <person name="Paddock B.E."/>
            <person name="Koyack M.J."/>
            <person name="Gallegos D.A."/>
            <person name="Mitchell E.A."/>
            <person name="Ushijima B."/>
            <person name="Saw J.H."/>
            <person name="Mcphail K.L."/>
            <person name="Videau P."/>
        </authorList>
    </citation>
    <scope>NUCLEOTIDE SEQUENCE [LARGE SCALE GENOMIC DNA]</scope>
    <source>
        <strain evidence="2 3">NCL716</strain>
    </source>
</reference>
<dbReference type="InterPro" id="IPR050282">
    <property type="entry name" value="Cycloisomerase_2"/>
</dbReference>